<dbReference type="HOGENOM" id="CLU_446728_0_0_7"/>
<gene>
    <name evidence="2" type="ordered locus">Gmet_0913</name>
</gene>
<dbReference type="AlphaFoldDB" id="Q39X69"/>
<dbReference type="EMBL" id="CP000148">
    <property type="protein sequence ID" value="ABB31155.1"/>
    <property type="molecule type" value="Genomic_DNA"/>
</dbReference>
<dbReference type="Proteomes" id="UP000007073">
    <property type="component" value="Chromosome"/>
</dbReference>
<dbReference type="PANTHER" id="PTHR35038">
    <property type="entry name" value="DISSIMILATORY SULFITE REDUCTASE SIRA"/>
    <property type="match status" value="1"/>
</dbReference>
<dbReference type="RefSeq" id="WP_004513943.1">
    <property type="nucleotide sequence ID" value="NC_007517.1"/>
</dbReference>
<dbReference type="eggNOG" id="COG3005">
    <property type="taxonomic scope" value="Bacteria"/>
</dbReference>
<reference evidence="2 3" key="2">
    <citation type="journal article" date="2009" name="BMC Microbiol.">
        <title>The genome sequence of Geobacter metallireducens: features of metabolism, physiology and regulation common and dissimilar to Geobacter sulfurreducens.</title>
        <authorList>
            <person name="Aklujkar M."/>
            <person name="Krushkal J."/>
            <person name="DiBartolo G."/>
            <person name="Lapidus A."/>
            <person name="Land M.L."/>
            <person name="Lovley D.R."/>
        </authorList>
    </citation>
    <scope>NUCLEOTIDE SEQUENCE [LARGE SCALE GENOMIC DNA]</scope>
    <source>
        <strain evidence="3">ATCC 53774 / DSM 7210 / GS-15</strain>
    </source>
</reference>
<evidence type="ECO:0000313" key="3">
    <source>
        <dbReference type="Proteomes" id="UP000007073"/>
    </source>
</evidence>
<dbReference type="PROSITE" id="PS51257">
    <property type="entry name" value="PROKAR_LIPOPROTEIN"/>
    <property type="match status" value="1"/>
</dbReference>
<keyword evidence="1" id="KW-0732">Signal</keyword>
<name>Q39X69_GEOMG</name>
<organism evidence="2 3">
    <name type="scientific">Geobacter metallireducens (strain ATCC 53774 / DSM 7210 / GS-15)</name>
    <dbReference type="NCBI Taxonomy" id="269799"/>
    <lineage>
        <taxon>Bacteria</taxon>
        <taxon>Pseudomonadati</taxon>
        <taxon>Thermodesulfobacteriota</taxon>
        <taxon>Desulfuromonadia</taxon>
        <taxon>Geobacterales</taxon>
        <taxon>Geobacteraceae</taxon>
        <taxon>Geobacter</taxon>
    </lineage>
</organism>
<dbReference type="SUPFAM" id="SSF48695">
    <property type="entry name" value="Multiheme cytochromes"/>
    <property type="match status" value="2"/>
</dbReference>
<keyword evidence="3" id="KW-1185">Reference proteome</keyword>
<evidence type="ECO:0000313" key="2">
    <source>
        <dbReference type="EMBL" id="ABB31155.1"/>
    </source>
</evidence>
<evidence type="ECO:0000256" key="1">
    <source>
        <dbReference type="ARBA" id="ARBA00022729"/>
    </source>
</evidence>
<reference evidence="2 3" key="1">
    <citation type="submission" date="2005-10" db="EMBL/GenBank/DDBJ databases">
        <title>Complete sequence of Geobacter metallireducens GS-15.</title>
        <authorList>
            <consortium name="US DOE Joint Genome Institute"/>
            <person name="Copeland A."/>
            <person name="Lucas S."/>
            <person name="Lapidus A."/>
            <person name="Barry K."/>
            <person name="Detter J.C."/>
            <person name="Glavina T."/>
            <person name="Hammon N."/>
            <person name="Israni S."/>
            <person name="Pitluck S."/>
            <person name="Di Bartolo G."/>
            <person name="Chain P."/>
            <person name="Schmutz J."/>
            <person name="Larimer F."/>
            <person name="Land M."/>
            <person name="Kyrpides N."/>
            <person name="Ivanova N."/>
            <person name="Richardson P."/>
        </authorList>
    </citation>
    <scope>NUCLEOTIDE SEQUENCE [LARGE SCALE GENOMIC DNA]</scope>
    <source>
        <strain evidence="3">ATCC 53774 / DSM 7210 / GS-15</strain>
    </source>
</reference>
<sequence>MKLSKSLTLLLGTAAMVGLYGCGSSNRESAIDQQSASFQASAGCISCHATNKTSPVTGALIVEEWKKSAHNTRSGAACTDCHTNSGHPDGGTIVKAVQDTQCATCHTVASLAYPHFANYTTSLAAQYVSQTDAAGVQCRQCHNPHDTTSLIQYNRDWAESGHGSVEYVAGNASASSVNSHYPWTTASRDACAKCHTTSGYKHVIAGGTAPFLSNNKKNEAIMCSACHSDYSWARRTPGAQTLEYTYAAAAITLDDAGDSNLCLVCHSGRGNMQSARPTRNGSTFHHAVAGAVLFSAKTHVGYEFAGQNYVYAGFKHDTIGMTDGSGPCVSCHMKSTKGHTFGVVTKDSNGAITAINTIATCNACHAGTYALTPAKLEEESAGYQQAGNLLKAKLTAKGIVIPSSGTTAYIAGLAANDYGAWQNSFLTSDEPGGYAHNRKYVKRLIFDSLDWLDNGTFDGTITLSPADVAAYPEAAAWFRADATTGVAARP</sequence>
<proteinExistence type="predicted"/>
<dbReference type="STRING" id="269799.Gmet_0913"/>
<dbReference type="GO" id="GO:0016491">
    <property type="term" value="F:oxidoreductase activity"/>
    <property type="evidence" value="ECO:0007669"/>
    <property type="project" value="TreeGrafter"/>
</dbReference>
<dbReference type="PANTHER" id="PTHR35038:SF6">
    <property type="entry name" value="SURFACE LOCALIZED DECAHEME CYTOCHROME C LIPOPROTEIN"/>
    <property type="match status" value="1"/>
</dbReference>
<dbReference type="InterPro" id="IPR051829">
    <property type="entry name" value="Multiheme_Cytochr_ET"/>
</dbReference>
<protein>
    <submittedName>
        <fullName evidence="2">Lipoprotein cytochrome c</fullName>
    </submittedName>
</protein>
<keyword evidence="2" id="KW-0449">Lipoprotein</keyword>
<dbReference type="KEGG" id="gme:Gmet_0913"/>
<dbReference type="Gene3D" id="1.10.1130.10">
    <property type="entry name" value="Flavocytochrome C3, Chain A"/>
    <property type="match status" value="2"/>
</dbReference>
<dbReference type="InterPro" id="IPR036280">
    <property type="entry name" value="Multihaem_cyt_sf"/>
</dbReference>
<accession>Q39X69</accession>